<evidence type="ECO:0000256" key="10">
    <source>
        <dbReference type="PROSITE-ProRule" id="PRU00169"/>
    </source>
</evidence>
<evidence type="ECO:0000259" key="11">
    <source>
        <dbReference type="PROSITE" id="PS01124"/>
    </source>
</evidence>
<dbReference type="PROSITE" id="PS50110">
    <property type="entry name" value="RESPONSE_REGULATORY"/>
    <property type="match status" value="1"/>
</dbReference>
<dbReference type="InterPro" id="IPR001789">
    <property type="entry name" value="Sig_transdc_resp-reg_receiver"/>
</dbReference>
<evidence type="ECO:0000256" key="9">
    <source>
        <dbReference type="ARBA" id="ARBA00024867"/>
    </source>
</evidence>
<keyword evidence="3" id="KW-0963">Cytoplasm</keyword>
<evidence type="ECO:0000256" key="5">
    <source>
        <dbReference type="ARBA" id="ARBA00023012"/>
    </source>
</evidence>
<dbReference type="STRING" id="553973.CLOHYLEM_05800"/>
<evidence type="ECO:0000256" key="2">
    <source>
        <dbReference type="ARBA" id="ARBA00018672"/>
    </source>
</evidence>
<dbReference type="GO" id="GO:0000160">
    <property type="term" value="P:phosphorelay signal transduction system"/>
    <property type="evidence" value="ECO:0007669"/>
    <property type="project" value="UniProtKB-KW"/>
</dbReference>
<dbReference type="InterPro" id="IPR009057">
    <property type="entry name" value="Homeodomain-like_sf"/>
</dbReference>
<sequence>MNRNRGKKMLKVFLVEDESVIREGLRDKIPWEQYGYRFVGEAADGEMALPLIRKARPDVLITDIKMPFMDGLSLSKMVRTEFPKIKIIIISGYDDFEYAREAIEAGVDQYMLKPVTRAALRKVLLELKEKIAQDVQQDAYRSQFQSEMREYEQFSRRQFFEKVLGGGEISVKDIYEEAGKLSLELSASSYNLLFLCLQEKAGTLSDGRAERFMRRQEEVLHYFLRHPQYIPFRWNANCYGVLVKAENGQMEELTEKALGHIRQICSQEEDQMDWYVAVGRPVERLSLLSECYRSVNHYFAYRFIMPDLHLLTESTLASYLTPGEENNIGDVDPSKMAPEIIRDFLSRGSSSEIHDFVESYLQSIREALESRMFRDYVVLNIRFTVMAFMESIGAEQEEYVEEMDHKLWDIHMKPSEVFDYFVDTLQAAVCIRDRRSSYQSGRALRHALEYIDSNYAMESLSLSSVAAEADVSASYLSAVFSQSMQKTFIEYVTEKRMEKAKKLLRATDKSSGEIALEVGYKDSHYFSFVFKKTQGVSPREYRNGKKD</sequence>
<evidence type="ECO:0000256" key="3">
    <source>
        <dbReference type="ARBA" id="ARBA00022490"/>
    </source>
</evidence>
<evidence type="ECO:0000256" key="8">
    <source>
        <dbReference type="ARBA" id="ARBA00023163"/>
    </source>
</evidence>
<keyword evidence="5" id="KW-0902">Two-component regulatory system</keyword>
<evidence type="ECO:0000256" key="1">
    <source>
        <dbReference type="ARBA" id="ARBA00004496"/>
    </source>
</evidence>
<evidence type="ECO:0000259" key="12">
    <source>
        <dbReference type="PROSITE" id="PS50110"/>
    </source>
</evidence>
<accession>C0C0Y1</accession>
<reference evidence="13" key="1">
    <citation type="submission" date="2009-02" db="EMBL/GenBank/DDBJ databases">
        <authorList>
            <person name="Fulton L."/>
            <person name="Clifton S."/>
            <person name="Fulton B."/>
            <person name="Xu J."/>
            <person name="Minx P."/>
            <person name="Pepin K.H."/>
            <person name="Johnson M."/>
            <person name="Bhonagiri V."/>
            <person name="Nash W.E."/>
            <person name="Mardis E.R."/>
            <person name="Wilson R.K."/>
        </authorList>
    </citation>
    <scope>NUCLEOTIDE SEQUENCE [LARGE SCALE GENOMIC DNA]</scope>
    <source>
        <strain evidence="13">DSM 15053</strain>
    </source>
</reference>
<dbReference type="InterPro" id="IPR051552">
    <property type="entry name" value="HptR"/>
</dbReference>
<evidence type="ECO:0000256" key="7">
    <source>
        <dbReference type="ARBA" id="ARBA00023125"/>
    </source>
</evidence>
<dbReference type="SMART" id="SM00342">
    <property type="entry name" value="HTH_ARAC"/>
    <property type="match status" value="1"/>
</dbReference>
<organism evidence="13 14">
    <name type="scientific">[Clostridium] hylemonae DSM 15053</name>
    <dbReference type="NCBI Taxonomy" id="553973"/>
    <lineage>
        <taxon>Bacteria</taxon>
        <taxon>Bacillati</taxon>
        <taxon>Bacillota</taxon>
        <taxon>Clostridia</taxon>
        <taxon>Lachnospirales</taxon>
        <taxon>Lachnospiraceae</taxon>
    </lineage>
</organism>
<protein>
    <recommendedName>
        <fullName evidence="2">Stage 0 sporulation protein A homolog</fullName>
    </recommendedName>
</protein>
<comment type="subcellular location">
    <subcellularLocation>
        <location evidence="1">Cytoplasm</location>
    </subcellularLocation>
</comment>
<evidence type="ECO:0000313" key="13">
    <source>
        <dbReference type="EMBL" id="EEG73795.1"/>
    </source>
</evidence>
<feature type="modified residue" description="4-aspartylphosphate" evidence="10">
    <location>
        <position position="63"/>
    </location>
</feature>
<keyword evidence="14" id="KW-1185">Reference proteome</keyword>
<evidence type="ECO:0000256" key="4">
    <source>
        <dbReference type="ARBA" id="ARBA00022553"/>
    </source>
</evidence>
<gene>
    <name evidence="13" type="ORF">CLOHYLEM_05800</name>
</gene>
<keyword evidence="7" id="KW-0238">DNA-binding</keyword>
<dbReference type="EMBL" id="ABYI02000022">
    <property type="protein sequence ID" value="EEG73795.1"/>
    <property type="molecule type" value="Genomic_DNA"/>
</dbReference>
<dbReference type="InterPro" id="IPR011006">
    <property type="entry name" value="CheY-like_superfamily"/>
</dbReference>
<dbReference type="AlphaFoldDB" id="C0C0Y1"/>
<dbReference type="SUPFAM" id="SSF46689">
    <property type="entry name" value="Homeodomain-like"/>
    <property type="match status" value="1"/>
</dbReference>
<dbReference type="Pfam" id="PF12833">
    <property type="entry name" value="HTH_18"/>
    <property type="match status" value="1"/>
</dbReference>
<dbReference type="eggNOG" id="COG2207">
    <property type="taxonomic scope" value="Bacteria"/>
</dbReference>
<keyword evidence="4 10" id="KW-0597">Phosphoprotein</keyword>
<comment type="function">
    <text evidence="9">May play the central regulatory role in sporulation. It may be an element of the effector pathway responsible for the activation of sporulation genes in response to nutritional stress. Spo0A may act in concert with spo0H (a sigma factor) to control the expression of some genes that are critical to the sporulation process.</text>
</comment>
<dbReference type="InterPro" id="IPR020449">
    <property type="entry name" value="Tscrpt_reg_AraC-type_HTH"/>
</dbReference>
<dbReference type="SUPFAM" id="SSF52172">
    <property type="entry name" value="CheY-like"/>
    <property type="match status" value="1"/>
</dbReference>
<dbReference type="GO" id="GO:0005737">
    <property type="term" value="C:cytoplasm"/>
    <property type="evidence" value="ECO:0007669"/>
    <property type="project" value="UniProtKB-SubCell"/>
</dbReference>
<name>C0C0Y1_9FIRM</name>
<evidence type="ECO:0000313" key="14">
    <source>
        <dbReference type="Proteomes" id="UP000004893"/>
    </source>
</evidence>
<dbReference type="GO" id="GO:0043565">
    <property type="term" value="F:sequence-specific DNA binding"/>
    <property type="evidence" value="ECO:0007669"/>
    <property type="project" value="InterPro"/>
</dbReference>
<dbReference type="GO" id="GO:0003700">
    <property type="term" value="F:DNA-binding transcription factor activity"/>
    <property type="evidence" value="ECO:0007669"/>
    <property type="project" value="InterPro"/>
</dbReference>
<dbReference type="CDD" id="cd17536">
    <property type="entry name" value="REC_YesN-like"/>
    <property type="match status" value="1"/>
</dbReference>
<reference evidence="13" key="2">
    <citation type="submission" date="2013-06" db="EMBL/GenBank/DDBJ databases">
        <title>Draft genome sequence of Clostridium hylemonae (DSM 15053).</title>
        <authorList>
            <person name="Sudarsanam P."/>
            <person name="Ley R."/>
            <person name="Guruge J."/>
            <person name="Turnbaugh P.J."/>
            <person name="Mahowald M."/>
            <person name="Liep D."/>
            <person name="Gordon J."/>
        </authorList>
    </citation>
    <scope>NUCLEOTIDE SEQUENCE</scope>
    <source>
        <strain evidence="13">DSM 15053</strain>
    </source>
</reference>
<keyword evidence="6" id="KW-0805">Transcription regulation</keyword>
<feature type="domain" description="HTH araC/xylS-type" evidence="11">
    <location>
        <begin position="445"/>
        <end position="544"/>
    </location>
</feature>
<dbReference type="Gene3D" id="1.10.10.60">
    <property type="entry name" value="Homeodomain-like"/>
    <property type="match status" value="2"/>
</dbReference>
<evidence type="ECO:0000256" key="6">
    <source>
        <dbReference type="ARBA" id="ARBA00023015"/>
    </source>
</evidence>
<dbReference type="PANTHER" id="PTHR42713:SF3">
    <property type="entry name" value="TRANSCRIPTIONAL REGULATORY PROTEIN HPTR"/>
    <property type="match status" value="1"/>
</dbReference>
<dbReference type="PANTHER" id="PTHR42713">
    <property type="entry name" value="HISTIDINE KINASE-RELATED"/>
    <property type="match status" value="1"/>
</dbReference>
<keyword evidence="8" id="KW-0804">Transcription</keyword>
<comment type="caution">
    <text evidence="13">The sequence shown here is derived from an EMBL/GenBank/DDBJ whole genome shotgun (WGS) entry which is preliminary data.</text>
</comment>
<dbReference type="InterPro" id="IPR018060">
    <property type="entry name" value="HTH_AraC"/>
</dbReference>
<feature type="domain" description="Response regulatory" evidence="12">
    <location>
        <begin position="11"/>
        <end position="128"/>
    </location>
</feature>
<dbReference type="Proteomes" id="UP000004893">
    <property type="component" value="Unassembled WGS sequence"/>
</dbReference>
<dbReference type="SMART" id="SM00448">
    <property type="entry name" value="REC"/>
    <property type="match status" value="1"/>
</dbReference>
<dbReference type="PROSITE" id="PS01124">
    <property type="entry name" value="HTH_ARAC_FAMILY_2"/>
    <property type="match status" value="1"/>
</dbReference>
<dbReference type="Gene3D" id="3.40.50.2300">
    <property type="match status" value="1"/>
</dbReference>
<proteinExistence type="predicted"/>
<dbReference type="PRINTS" id="PR00032">
    <property type="entry name" value="HTHARAC"/>
</dbReference>
<dbReference type="HOGENOM" id="CLU_000445_5_0_9"/>
<dbReference type="eggNOG" id="COG4753">
    <property type="taxonomic scope" value="Bacteria"/>
</dbReference>
<dbReference type="Pfam" id="PF00072">
    <property type="entry name" value="Response_reg"/>
    <property type="match status" value="1"/>
</dbReference>